<reference evidence="1 2" key="1">
    <citation type="journal article" date="2018" name="Front. Plant Sci.">
        <title>Red Clover (Trifolium pratense) and Zigzag Clover (T. medium) - A Picture of Genomic Similarities and Differences.</title>
        <authorList>
            <person name="Dluhosova J."/>
            <person name="Istvanek J."/>
            <person name="Nedelnik J."/>
            <person name="Repkova J."/>
        </authorList>
    </citation>
    <scope>NUCLEOTIDE SEQUENCE [LARGE SCALE GENOMIC DNA]</scope>
    <source>
        <strain evidence="2">cv. 10/8</strain>
        <tissue evidence="1">Leaf</tissue>
    </source>
</reference>
<evidence type="ECO:0000313" key="2">
    <source>
        <dbReference type="Proteomes" id="UP000265520"/>
    </source>
</evidence>
<name>A0A392T896_9FABA</name>
<dbReference type="Proteomes" id="UP000265520">
    <property type="component" value="Unassembled WGS sequence"/>
</dbReference>
<dbReference type="EMBL" id="LXQA010525860">
    <property type="protein sequence ID" value="MCI57259.1"/>
    <property type="molecule type" value="Genomic_DNA"/>
</dbReference>
<sequence>HFLNFLVSAPSSGGTKPGAEGSPVFLFSAGCCAQLGEFQARRSTLFTGLTFVDF</sequence>
<accession>A0A392T896</accession>
<proteinExistence type="predicted"/>
<evidence type="ECO:0000313" key="1">
    <source>
        <dbReference type="EMBL" id="MCI57259.1"/>
    </source>
</evidence>
<organism evidence="1 2">
    <name type="scientific">Trifolium medium</name>
    <dbReference type="NCBI Taxonomy" id="97028"/>
    <lineage>
        <taxon>Eukaryota</taxon>
        <taxon>Viridiplantae</taxon>
        <taxon>Streptophyta</taxon>
        <taxon>Embryophyta</taxon>
        <taxon>Tracheophyta</taxon>
        <taxon>Spermatophyta</taxon>
        <taxon>Magnoliopsida</taxon>
        <taxon>eudicotyledons</taxon>
        <taxon>Gunneridae</taxon>
        <taxon>Pentapetalae</taxon>
        <taxon>rosids</taxon>
        <taxon>fabids</taxon>
        <taxon>Fabales</taxon>
        <taxon>Fabaceae</taxon>
        <taxon>Papilionoideae</taxon>
        <taxon>50 kb inversion clade</taxon>
        <taxon>NPAAA clade</taxon>
        <taxon>Hologalegina</taxon>
        <taxon>IRL clade</taxon>
        <taxon>Trifolieae</taxon>
        <taxon>Trifolium</taxon>
    </lineage>
</organism>
<comment type="caution">
    <text evidence="1">The sequence shown here is derived from an EMBL/GenBank/DDBJ whole genome shotgun (WGS) entry which is preliminary data.</text>
</comment>
<dbReference type="AlphaFoldDB" id="A0A392T896"/>
<keyword evidence="2" id="KW-1185">Reference proteome</keyword>
<protein>
    <submittedName>
        <fullName evidence="1">Uncharacterized protein</fullName>
    </submittedName>
</protein>
<feature type="non-terminal residue" evidence="1">
    <location>
        <position position="1"/>
    </location>
</feature>